<dbReference type="EMBL" id="JACGWN010000001">
    <property type="protein sequence ID" value="KAL0463264.1"/>
    <property type="molecule type" value="Genomic_DNA"/>
</dbReference>
<protein>
    <submittedName>
        <fullName evidence="2">Retrovirus-related Pol polyprotein from transposon RE2</fullName>
    </submittedName>
</protein>
<dbReference type="InterPro" id="IPR043502">
    <property type="entry name" value="DNA/RNA_pol_sf"/>
</dbReference>
<reference evidence="2" key="1">
    <citation type="submission" date="2020-06" db="EMBL/GenBank/DDBJ databases">
        <authorList>
            <person name="Li T."/>
            <person name="Hu X."/>
            <person name="Zhang T."/>
            <person name="Song X."/>
            <person name="Zhang H."/>
            <person name="Dai N."/>
            <person name="Sheng W."/>
            <person name="Hou X."/>
            <person name="Wei L."/>
        </authorList>
    </citation>
    <scope>NUCLEOTIDE SEQUENCE</scope>
    <source>
        <strain evidence="2">KEN1</strain>
        <tissue evidence="2">Leaf</tissue>
    </source>
</reference>
<name>A0AAW2YBZ7_9LAMI</name>
<dbReference type="InterPro" id="IPR013103">
    <property type="entry name" value="RVT_2"/>
</dbReference>
<accession>A0AAW2YBZ7</accession>
<evidence type="ECO:0000313" key="2">
    <source>
        <dbReference type="EMBL" id="KAL0463264.1"/>
    </source>
</evidence>
<dbReference type="PANTHER" id="PTHR11439:SF465">
    <property type="entry name" value="REVERSE TRANSCRIPTASE TY1_COPIA-TYPE DOMAIN-CONTAINING PROTEIN"/>
    <property type="match status" value="1"/>
</dbReference>
<feature type="domain" description="Reverse transcriptase Ty1/copia-type" evidence="1">
    <location>
        <begin position="126"/>
        <end position="231"/>
    </location>
</feature>
<proteinExistence type="predicted"/>
<dbReference type="SUPFAM" id="SSF56672">
    <property type="entry name" value="DNA/RNA polymerases"/>
    <property type="match status" value="1"/>
</dbReference>
<dbReference type="AlphaFoldDB" id="A0AAW2YBZ7"/>
<organism evidence="2">
    <name type="scientific">Sesamum latifolium</name>
    <dbReference type="NCBI Taxonomy" id="2727402"/>
    <lineage>
        <taxon>Eukaryota</taxon>
        <taxon>Viridiplantae</taxon>
        <taxon>Streptophyta</taxon>
        <taxon>Embryophyta</taxon>
        <taxon>Tracheophyta</taxon>
        <taxon>Spermatophyta</taxon>
        <taxon>Magnoliopsida</taxon>
        <taxon>eudicotyledons</taxon>
        <taxon>Gunneridae</taxon>
        <taxon>Pentapetalae</taxon>
        <taxon>asterids</taxon>
        <taxon>lamiids</taxon>
        <taxon>Lamiales</taxon>
        <taxon>Pedaliaceae</taxon>
        <taxon>Sesamum</taxon>
    </lineage>
</organism>
<gene>
    <name evidence="2" type="ORF">Slati_0214000</name>
</gene>
<sequence length="346" mass="39034">MDNVILLLRWAHYLWSPIGNQEHFTGSYIQSDKPAVQNSNSMSPQIETFQPRRSTRLTSKPTWLNDFDCSFSTSTKLVQDISVAPSYRCFVDCLSVLQEPSTFTEAQQNDEWRKAMQSEVEALERNGTWELVQAPTDKKTIGCRWIYKLKLKPDGTVERYKARLVAKGYSQVEGEDYTDCFAPVAKAVTVRLFLAVAVSKGWPIHHLDVNNAFLHGSLKEDIYMDPPEGYEGNAKYFRGIELARSSQGLLATQTKYVSDIIKDAGLIQAKATNIPLPVGVKLTSDCGSLLTDPSKYRGLVGRILYLSFTRPDVSHAAQQLSQYLQHPCQLHWDAAVHLDDWTPEDP</sequence>
<evidence type="ECO:0000259" key="1">
    <source>
        <dbReference type="Pfam" id="PF07727"/>
    </source>
</evidence>
<dbReference type="Pfam" id="PF07727">
    <property type="entry name" value="RVT_2"/>
    <property type="match status" value="1"/>
</dbReference>
<dbReference type="PANTHER" id="PTHR11439">
    <property type="entry name" value="GAG-POL-RELATED RETROTRANSPOSON"/>
    <property type="match status" value="1"/>
</dbReference>
<comment type="caution">
    <text evidence="2">The sequence shown here is derived from an EMBL/GenBank/DDBJ whole genome shotgun (WGS) entry which is preliminary data.</text>
</comment>
<reference evidence="2" key="2">
    <citation type="journal article" date="2024" name="Plant">
        <title>Genomic evolution and insights into agronomic trait innovations of Sesamum species.</title>
        <authorList>
            <person name="Miao H."/>
            <person name="Wang L."/>
            <person name="Qu L."/>
            <person name="Liu H."/>
            <person name="Sun Y."/>
            <person name="Le M."/>
            <person name="Wang Q."/>
            <person name="Wei S."/>
            <person name="Zheng Y."/>
            <person name="Lin W."/>
            <person name="Duan Y."/>
            <person name="Cao H."/>
            <person name="Xiong S."/>
            <person name="Wang X."/>
            <person name="Wei L."/>
            <person name="Li C."/>
            <person name="Ma Q."/>
            <person name="Ju M."/>
            <person name="Zhao R."/>
            <person name="Li G."/>
            <person name="Mu C."/>
            <person name="Tian Q."/>
            <person name="Mei H."/>
            <person name="Zhang T."/>
            <person name="Gao T."/>
            <person name="Zhang H."/>
        </authorList>
    </citation>
    <scope>NUCLEOTIDE SEQUENCE</scope>
    <source>
        <strain evidence="2">KEN1</strain>
    </source>
</reference>